<dbReference type="EMBL" id="KI276569">
    <property type="protein sequence ID" value="ESA21269.1"/>
    <property type="molecule type" value="Genomic_DNA"/>
</dbReference>
<name>U9ULH5_RHIID</name>
<proteinExistence type="predicted"/>
<reference evidence="1" key="1">
    <citation type="submission" date="2013-07" db="EMBL/GenBank/DDBJ databases">
        <title>The genome of an arbuscular mycorrhizal fungus provides insights into the evolution of the oldest plant symbiosis.</title>
        <authorList>
            <consortium name="DOE Joint Genome Institute"/>
            <person name="Tisserant E."/>
            <person name="Malbreil M."/>
            <person name="Kuo A."/>
            <person name="Kohler A."/>
            <person name="Symeonidi A."/>
            <person name="Balestrini R."/>
            <person name="Charron P."/>
            <person name="Duensing N."/>
            <person name="Frei-dit-Frey N."/>
            <person name="Gianinazzi-Pearson V."/>
            <person name="Gilbert B."/>
            <person name="Handa Y."/>
            <person name="Hijri M."/>
            <person name="Kaul R."/>
            <person name="Kawaguchi M."/>
            <person name="Krajinski F."/>
            <person name="Lammers P."/>
            <person name="Lapierre D."/>
            <person name="Masclaux F.G."/>
            <person name="Murat C."/>
            <person name="Morin E."/>
            <person name="Ndikumana S."/>
            <person name="Pagni M."/>
            <person name="Petitpierre D."/>
            <person name="Requena N."/>
            <person name="Rosikiewicz P."/>
            <person name="Riley R."/>
            <person name="Saito K."/>
            <person name="San Clemente H."/>
            <person name="Shapiro H."/>
            <person name="van Tuinen D."/>
            <person name="Becard G."/>
            <person name="Bonfante P."/>
            <person name="Paszkowski U."/>
            <person name="Shachar-Hill Y."/>
            <person name="Young J.P."/>
            <person name="Sanders I.R."/>
            <person name="Henrissat B."/>
            <person name="Rensing S.A."/>
            <person name="Grigoriev I.V."/>
            <person name="Corradi N."/>
            <person name="Roux C."/>
            <person name="Martin F."/>
        </authorList>
    </citation>
    <scope>NUCLEOTIDE SEQUENCE</scope>
    <source>
        <strain evidence="1">DAOM 197198</strain>
    </source>
</reference>
<dbReference type="HOGENOM" id="CLU_1846146_0_0_1"/>
<sequence length="139" mass="14983">MPALPFDWNIKGFNDTAVANCPNGVVHQIQAAIIANLVANGATNHGNKNILFIFFETVMRLEVGVEIHAERDGTIGPSTVHIFLFMKLIYGIQMLVATSLGSSSCKKLISNGLGQYISGCSSFCSFCLNKLAELCLLMA</sequence>
<protein>
    <submittedName>
        <fullName evidence="1">Uncharacterized protein</fullName>
    </submittedName>
</protein>
<gene>
    <name evidence="1" type="ORF">GLOINDRAFT_17653</name>
</gene>
<dbReference type="AlphaFoldDB" id="U9ULH5"/>
<accession>U9ULH5</accession>
<organism evidence="1">
    <name type="scientific">Rhizophagus irregularis (strain DAOM 181602 / DAOM 197198 / MUCL 43194)</name>
    <name type="common">Arbuscular mycorrhizal fungus</name>
    <name type="synonym">Glomus intraradices</name>
    <dbReference type="NCBI Taxonomy" id="747089"/>
    <lineage>
        <taxon>Eukaryota</taxon>
        <taxon>Fungi</taxon>
        <taxon>Fungi incertae sedis</taxon>
        <taxon>Mucoromycota</taxon>
        <taxon>Glomeromycotina</taxon>
        <taxon>Glomeromycetes</taxon>
        <taxon>Glomerales</taxon>
        <taxon>Glomeraceae</taxon>
        <taxon>Rhizophagus</taxon>
    </lineage>
</organism>
<evidence type="ECO:0000313" key="1">
    <source>
        <dbReference type="EMBL" id="ESA21269.1"/>
    </source>
</evidence>